<keyword evidence="1" id="KW-0175">Coiled coil</keyword>
<feature type="transmembrane region" description="Helical" evidence="3">
    <location>
        <begin position="21"/>
        <end position="43"/>
    </location>
</feature>
<accession>A0A7S1JDQ3</accession>
<evidence type="ECO:0000256" key="2">
    <source>
        <dbReference type="SAM" id="MobiDB-lite"/>
    </source>
</evidence>
<keyword evidence="3" id="KW-0812">Transmembrane</keyword>
<sequence length="669" mass="72394">MPMLASDAQPMVQQDRLRSPWMLTACRTAAAVIGVTVAVIAVSPSAVPTRATMLALAPPAAVTTTRPAVAFGPHSSRSPGAHYGYGSDVSSTALHANHGPTELFQAQQGHLLTAPAQPAPTWVWGLASALGGLFAALFATGVRRQGQPACEAGPGLTSVTWGPATPQPIALMATVGDRQPAGGTGIISAKDRQDQFIASLVRVREVLNEEIGNTLHTPTKALATVSPPAQAYQEIKAQVESDRSGRSPAQAAYINRIRQVAQDKPYLLIAHQWLWDGLAGQAIKIIGAVEGITTSQDGDPKNTATLRLRSELVQSMIILEDRLIDVEFLSEGQKEQIVEEANEVFDLNLNLMREAQDPELLDLYERQMKEVSDSLLGDGLAMLATTGQKEESEMTEEEKAEAEEKEQEFLRKIDAEVRELTGEGLDSLLSPSKVVRIEKERLALREELEACTDEARKAELAQQLKEKDLQALQEKRGVMKGWLRKVFRGQAVVTTLGSFALAYDCVPGVEHVDLPLRALGFWSWWLLTIPSLRAIKPLEPQEKSALDWAFVGTLVASLLAPIATKNPGDIWSIDAAVVASAYAINFAKGAPEEVEAAPKPKAGPVNPTVKKLQEFGAFASDALDFGAGRERGTVMTENKTALEKLLEEKVKEKVEKEKTPSDPKSNPEE</sequence>
<dbReference type="EMBL" id="HBGA01139997">
    <property type="protein sequence ID" value="CAD9040271.1"/>
    <property type="molecule type" value="Transcribed_RNA"/>
</dbReference>
<protein>
    <submittedName>
        <fullName evidence="4">Uncharacterized protein</fullName>
    </submittedName>
</protein>
<keyword evidence="3" id="KW-0472">Membrane</keyword>
<organism evidence="4">
    <name type="scientific">Eutreptiella gymnastica</name>
    <dbReference type="NCBI Taxonomy" id="73025"/>
    <lineage>
        <taxon>Eukaryota</taxon>
        <taxon>Discoba</taxon>
        <taxon>Euglenozoa</taxon>
        <taxon>Euglenida</taxon>
        <taxon>Spirocuta</taxon>
        <taxon>Euglenophyceae</taxon>
        <taxon>Eutreptiales</taxon>
        <taxon>Eutreptiaceae</taxon>
        <taxon>Eutreptiella</taxon>
    </lineage>
</organism>
<dbReference type="SUPFAM" id="SSF48613">
    <property type="entry name" value="Heme oxygenase-like"/>
    <property type="match status" value="1"/>
</dbReference>
<reference evidence="4" key="1">
    <citation type="submission" date="2021-01" db="EMBL/GenBank/DDBJ databases">
        <authorList>
            <person name="Corre E."/>
            <person name="Pelletier E."/>
            <person name="Niang G."/>
            <person name="Scheremetjew M."/>
            <person name="Finn R."/>
            <person name="Kale V."/>
            <person name="Holt S."/>
            <person name="Cochrane G."/>
            <person name="Meng A."/>
            <person name="Brown T."/>
            <person name="Cohen L."/>
        </authorList>
    </citation>
    <scope>NUCLEOTIDE SEQUENCE</scope>
    <source>
        <strain evidence="4">NIES-381</strain>
    </source>
</reference>
<keyword evidence="3" id="KW-1133">Transmembrane helix</keyword>
<dbReference type="AlphaFoldDB" id="A0A7S1JDQ3"/>
<evidence type="ECO:0000256" key="3">
    <source>
        <dbReference type="SAM" id="Phobius"/>
    </source>
</evidence>
<gene>
    <name evidence="4" type="ORF">EGYM00392_LOCUS51438</name>
</gene>
<feature type="region of interest" description="Disordered" evidence="2">
    <location>
        <begin position="649"/>
        <end position="669"/>
    </location>
</feature>
<dbReference type="PANTHER" id="PTHR36359">
    <property type="entry name" value="PROTEIN RESISTANCE TO PHYTOPHTHORA 1, CHLOROPLASTIC"/>
    <property type="match status" value="1"/>
</dbReference>
<dbReference type="PANTHER" id="PTHR36359:SF1">
    <property type="entry name" value="PROTEIN RESISTANCE TO PHYTOPHTHORA 1, CHLOROPLASTIC"/>
    <property type="match status" value="1"/>
</dbReference>
<dbReference type="GO" id="GO:0006952">
    <property type="term" value="P:defense response"/>
    <property type="evidence" value="ECO:0007669"/>
    <property type="project" value="InterPro"/>
</dbReference>
<feature type="coiled-coil region" evidence="1">
    <location>
        <begin position="385"/>
        <end position="475"/>
    </location>
</feature>
<dbReference type="InterPro" id="IPR044966">
    <property type="entry name" value="RPH1"/>
</dbReference>
<evidence type="ECO:0000313" key="4">
    <source>
        <dbReference type="EMBL" id="CAD9040271.1"/>
    </source>
</evidence>
<dbReference type="InterPro" id="IPR016084">
    <property type="entry name" value="Haem_Oase-like_multi-hlx"/>
</dbReference>
<dbReference type="Gene3D" id="1.20.910.10">
    <property type="entry name" value="Heme oxygenase-like"/>
    <property type="match status" value="1"/>
</dbReference>
<evidence type="ECO:0000256" key="1">
    <source>
        <dbReference type="SAM" id="Coils"/>
    </source>
</evidence>
<proteinExistence type="predicted"/>
<name>A0A7S1JDQ3_9EUGL</name>